<dbReference type="Pfam" id="PF01757">
    <property type="entry name" value="Acyl_transf_3"/>
    <property type="match status" value="1"/>
</dbReference>
<keyword evidence="1" id="KW-0472">Membrane</keyword>
<gene>
    <name evidence="3" type="ORF">CR938_13665</name>
</gene>
<keyword evidence="1" id="KW-0812">Transmembrane</keyword>
<dbReference type="EMBL" id="PDWK01000107">
    <property type="protein sequence ID" value="KAF1684622.1"/>
    <property type="molecule type" value="Genomic_DNA"/>
</dbReference>
<proteinExistence type="predicted"/>
<dbReference type="RefSeq" id="WP_162125524.1">
    <property type="nucleotide sequence ID" value="NZ_PDWK01000107.1"/>
</dbReference>
<dbReference type="PANTHER" id="PTHR37312">
    <property type="entry name" value="MEMBRANE-BOUND ACYLTRANSFERASE YKRP-RELATED"/>
    <property type="match status" value="1"/>
</dbReference>
<sequence length="292" mass="32785">MPAFAFLSGMVASDELDRRRARRLLFGIVGVYLLHQALARALEAWLSGKAFAYQPEIPYWALWYLMSLVWWRLSLPLLATLRHPLLWAIGLALLAGLWPAAGYGWSLSRTLVFLPFFVAGHLWARGRGMRLPRIPWPMAAMMLGVLLVVAWLTRGFHLQWYYNGAGYANLWPDPWQGLAWRAVYLAVAGLGVAAVLALCARAAGSWTVLGQYSIAAYVLHIYLVKYALHAGWLKPLVVLPVELRFAALLAVSTVVAACFCLLGRRVPWLFDLDWLYRWLGRQPEGGQAPTRG</sequence>
<keyword evidence="1" id="KW-1133">Transmembrane helix</keyword>
<dbReference type="PANTHER" id="PTHR37312:SF1">
    <property type="entry name" value="MEMBRANE-BOUND ACYLTRANSFERASE YKRP-RELATED"/>
    <property type="match status" value="1"/>
</dbReference>
<protein>
    <recommendedName>
        <fullName evidence="2">Acyltransferase 3 domain-containing protein</fullName>
    </recommendedName>
</protein>
<dbReference type="InterPro" id="IPR002656">
    <property type="entry name" value="Acyl_transf_3_dom"/>
</dbReference>
<feature type="domain" description="Acyltransferase 3" evidence="2">
    <location>
        <begin position="1"/>
        <end position="257"/>
    </location>
</feature>
<feature type="transmembrane region" description="Helical" evidence="1">
    <location>
        <begin position="85"/>
        <end position="101"/>
    </location>
</feature>
<evidence type="ECO:0000256" key="1">
    <source>
        <dbReference type="SAM" id="Phobius"/>
    </source>
</evidence>
<feature type="transmembrane region" description="Helical" evidence="1">
    <location>
        <begin position="178"/>
        <end position="199"/>
    </location>
</feature>
<evidence type="ECO:0000259" key="2">
    <source>
        <dbReference type="Pfam" id="PF01757"/>
    </source>
</evidence>
<feature type="transmembrane region" description="Helical" evidence="1">
    <location>
        <begin position="57"/>
        <end position="73"/>
    </location>
</feature>
<feature type="transmembrane region" description="Helical" evidence="1">
    <location>
        <begin position="107"/>
        <end position="124"/>
    </location>
</feature>
<dbReference type="OrthoDB" id="6623990at2"/>
<dbReference type="InterPro" id="IPR052734">
    <property type="entry name" value="Nod_factor_acetyltransferase"/>
</dbReference>
<feature type="transmembrane region" description="Helical" evidence="1">
    <location>
        <begin position="136"/>
        <end position="158"/>
    </location>
</feature>
<dbReference type="Proteomes" id="UP000717981">
    <property type="component" value="Unassembled WGS sequence"/>
</dbReference>
<organism evidence="3 4">
    <name type="scientific">Pseudoxanthomonas taiwanensis</name>
    <dbReference type="NCBI Taxonomy" id="176598"/>
    <lineage>
        <taxon>Bacteria</taxon>
        <taxon>Pseudomonadati</taxon>
        <taxon>Pseudomonadota</taxon>
        <taxon>Gammaproteobacteria</taxon>
        <taxon>Lysobacterales</taxon>
        <taxon>Lysobacteraceae</taxon>
        <taxon>Pseudoxanthomonas</taxon>
    </lineage>
</organism>
<keyword evidence="4" id="KW-1185">Reference proteome</keyword>
<evidence type="ECO:0000313" key="3">
    <source>
        <dbReference type="EMBL" id="KAF1684622.1"/>
    </source>
</evidence>
<evidence type="ECO:0000313" key="4">
    <source>
        <dbReference type="Proteomes" id="UP000717981"/>
    </source>
</evidence>
<name>A0A921TEF5_9GAMM</name>
<reference evidence="3" key="1">
    <citation type="submission" date="2017-10" db="EMBL/GenBank/DDBJ databases">
        <title>Whole genome sequencing of members of genus Pseudoxanthomonas.</title>
        <authorList>
            <person name="Kumar S."/>
            <person name="Bansal K."/>
            <person name="Kaur A."/>
            <person name="Patil P."/>
            <person name="Sharma S."/>
            <person name="Patil P.B."/>
        </authorList>
    </citation>
    <scope>NUCLEOTIDE SEQUENCE</scope>
    <source>
        <strain evidence="3">DSM 22914</strain>
    </source>
</reference>
<dbReference type="AlphaFoldDB" id="A0A921TEF5"/>
<feature type="transmembrane region" description="Helical" evidence="1">
    <location>
        <begin position="243"/>
        <end position="262"/>
    </location>
</feature>
<comment type="caution">
    <text evidence="3">The sequence shown here is derived from an EMBL/GenBank/DDBJ whole genome shotgun (WGS) entry which is preliminary data.</text>
</comment>
<dbReference type="GO" id="GO:0016747">
    <property type="term" value="F:acyltransferase activity, transferring groups other than amino-acyl groups"/>
    <property type="evidence" value="ECO:0007669"/>
    <property type="project" value="InterPro"/>
</dbReference>
<feature type="transmembrane region" description="Helical" evidence="1">
    <location>
        <begin position="206"/>
        <end position="223"/>
    </location>
</feature>
<accession>A0A921TEF5</accession>